<organism evidence="2 3">
    <name type="scientific">Trematosphaeria pertusa</name>
    <dbReference type="NCBI Taxonomy" id="390896"/>
    <lineage>
        <taxon>Eukaryota</taxon>
        <taxon>Fungi</taxon>
        <taxon>Dikarya</taxon>
        <taxon>Ascomycota</taxon>
        <taxon>Pezizomycotina</taxon>
        <taxon>Dothideomycetes</taxon>
        <taxon>Pleosporomycetidae</taxon>
        <taxon>Pleosporales</taxon>
        <taxon>Massarineae</taxon>
        <taxon>Trematosphaeriaceae</taxon>
        <taxon>Trematosphaeria</taxon>
    </lineage>
</organism>
<reference evidence="2" key="1">
    <citation type="journal article" date="2020" name="Stud. Mycol.">
        <title>101 Dothideomycetes genomes: a test case for predicting lifestyles and emergence of pathogens.</title>
        <authorList>
            <person name="Haridas S."/>
            <person name="Albert R."/>
            <person name="Binder M."/>
            <person name="Bloem J."/>
            <person name="Labutti K."/>
            <person name="Salamov A."/>
            <person name="Andreopoulos B."/>
            <person name="Baker S."/>
            <person name="Barry K."/>
            <person name="Bills G."/>
            <person name="Bluhm B."/>
            <person name="Cannon C."/>
            <person name="Castanera R."/>
            <person name="Culley D."/>
            <person name="Daum C."/>
            <person name="Ezra D."/>
            <person name="Gonzalez J."/>
            <person name="Henrissat B."/>
            <person name="Kuo A."/>
            <person name="Liang C."/>
            <person name="Lipzen A."/>
            <person name="Lutzoni F."/>
            <person name="Magnuson J."/>
            <person name="Mondo S."/>
            <person name="Nolan M."/>
            <person name="Ohm R."/>
            <person name="Pangilinan J."/>
            <person name="Park H.-J."/>
            <person name="Ramirez L."/>
            <person name="Alfaro M."/>
            <person name="Sun H."/>
            <person name="Tritt A."/>
            <person name="Yoshinaga Y."/>
            <person name="Zwiers L.-H."/>
            <person name="Turgeon B."/>
            <person name="Goodwin S."/>
            <person name="Spatafora J."/>
            <person name="Crous P."/>
            <person name="Grigoriev I."/>
        </authorList>
    </citation>
    <scope>NUCLEOTIDE SEQUENCE</scope>
    <source>
        <strain evidence="2">CBS 122368</strain>
    </source>
</reference>
<dbReference type="RefSeq" id="XP_033677929.1">
    <property type="nucleotide sequence ID" value="XM_033832304.1"/>
</dbReference>
<evidence type="ECO:0000313" key="2">
    <source>
        <dbReference type="EMBL" id="KAF2242925.1"/>
    </source>
</evidence>
<dbReference type="GeneID" id="54585634"/>
<feature type="compositionally biased region" description="Polar residues" evidence="1">
    <location>
        <begin position="1"/>
        <end position="21"/>
    </location>
</feature>
<evidence type="ECO:0000256" key="1">
    <source>
        <dbReference type="SAM" id="MobiDB-lite"/>
    </source>
</evidence>
<dbReference type="EMBL" id="ML987206">
    <property type="protein sequence ID" value="KAF2242925.1"/>
    <property type="molecule type" value="Genomic_DNA"/>
</dbReference>
<gene>
    <name evidence="2" type="ORF">BU26DRAFT_555081</name>
</gene>
<dbReference type="AlphaFoldDB" id="A0A6A6HXI4"/>
<proteinExistence type="predicted"/>
<evidence type="ECO:0000313" key="3">
    <source>
        <dbReference type="Proteomes" id="UP000800094"/>
    </source>
</evidence>
<protein>
    <submittedName>
        <fullName evidence="2">Uncharacterized protein</fullName>
    </submittedName>
</protein>
<dbReference type="Proteomes" id="UP000800094">
    <property type="component" value="Unassembled WGS sequence"/>
</dbReference>
<keyword evidence="3" id="KW-1185">Reference proteome</keyword>
<sequence length="238" mass="26714">MHLSRIQSCYTRNPRTPQLRAQSDLKGQRASHQPHCPRNATQPSASPLPRRHTDGARSRRCYTYNYTAQPYRTYARTRTSASYCTPSAQLGPQALNWGFSTIFRFEILSFGRVPFRGESAEWRSGSGRSMPGRKSVRRMSEGNGGCGDTDGWVRRNLPPVPRPLPQLRNPISHPQQRDPTPLGAVNGEYKVAFPPTSGPQPRTADKSETTRSYDPAHFPPLSSNKAPRGKRATHENFQ</sequence>
<feature type="region of interest" description="Disordered" evidence="1">
    <location>
        <begin position="1"/>
        <end position="56"/>
    </location>
</feature>
<name>A0A6A6HXI4_9PLEO</name>
<accession>A0A6A6HXI4</accession>
<feature type="region of interest" description="Disordered" evidence="1">
    <location>
        <begin position="119"/>
        <end position="238"/>
    </location>
</feature>